<dbReference type="InterPro" id="IPR028087">
    <property type="entry name" value="Tad_N"/>
</dbReference>
<evidence type="ECO:0000313" key="5">
    <source>
        <dbReference type="Proteomes" id="UP000467322"/>
    </source>
</evidence>
<name>A0A845MC71_9RHOB</name>
<keyword evidence="5" id="KW-1185">Reference proteome</keyword>
<dbReference type="Proteomes" id="UP000467322">
    <property type="component" value="Unassembled WGS sequence"/>
</dbReference>
<feature type="domain" description="Putative Flp pilus-assembly TadG-like N-terminal" evidence="2">
    <location>
        <begin position="14"/>
        <end position="58"/>
    </location>
</feature>
<dbReference type="Pfam" id="PF13400">
    <property type="entry name" value="Tad"/>
    <property type="match status" value="1"/>
</dbReference>
<accession>A0A845MC71</accession>
<proteinExistence type="predicted"/>
<feature type="domain" description="DUF7867" evidence="3">
    <location>
        <begin position="164"/>
        <end position="420"/>
    </location>
</feature>
<keyword evidence="1" id="KW-0812">Transmembrane</keyword>
<keyword evidence="1" id="KW-1133">Transmembrane helix</keyword>
<evidence type="ECO:0000259" key="3">
    <source>
        <dbReference type="Pfam" id="PF25269"/>
    </source>
</evidence>
<dbReference type="Pfam" id="PF25269">
    <property type="entry name" value="DUF7867"/>
    <property type="match status" value="1"/>
</dbReference>
<reference evidence="4 5" key="1">
    <citation type="submission" date="2019-12" db="EMBL/GenBank/DDBJ databases">
        <title>Maritimibacter sp. nov. sp. isolated from sea sand.</title>
        <authorList>
            <person name="Kim J."/>
            <person name="Jeong S.E."/>
            <person name="Jung H.S."/>
            <person name="Jeon C.O."/>
        </authorList>
    </citation>
    <scope>NUCLEOTIDE SEQUENCE [LARGE SCALE GENOMIC DNA]</scope>
    <source>
        <strain evidence="4 5">DP07</strain>
    </source>
</reference>
<evidence type="ECO:0008006" key="6">
    <source>
        <dbReference type="Google" id="ProtNLM"/>
    </source>
</evidence>
<dbReference type="InterPro" id="IPR057189">
    <property type="entry name" value="DUF7867"/>
</dbReference>
<keyword evidence="1" id="KW-0472">Membrane</keyword>
<gene>
    <name evidence="4" type="ORF">GQE99_20875</name>
</gene>
<sequence length="437" mass="46834">MSPRITSFWRRDHGSVTVFGLYLFMATVAVGAIALDVANAYRMNTHLQVAADSAAHAALVTRETEDVSTAKSVALSVANTAMPPERYGDVLRAEDIYFGHWDADTQSFDIDAGSRDAVLVDTGRLAERGNSLNTVLLRLVGQDDWNIRRPAVFETYIPTCFREGVVGDDIVEFTSNNVFKSGFCIHSNTAASFNTGNEFETKSIVSMPDRRDVVLPSDGLSSNPGLSAALRDGSYQLRILGRIDDIISGVLNPTSPYFRSWIDSGLLSLDVDRTAKLDDTQFTPHRTHVIACSTSSQSAKIHAATVLKDVVIWTNCKLQFGENVVLENTTIVNTNTDTSSISGASGVQIGKNDNCAPGGGAQIVTKGGVNFPQYLKMYGGQIIASGDVSFTSDADGIEGASIISGGRVDGTTDGVMAFCGGAGMENNFEALYFKLAF</sequence>
<feature type="transmembrane region" description="Helical" evidence="1">
    <location>
        <begin position="21"/>
        <end position="41"/>
    </location>
</feature>
<evidence type="ECO:0000259" key="2">
    <source>
        <dbReference type="Pfam" id="PF13400"/>
    </source>
</evidence>
<dbReference type="RefSeq" id="WP_161353859.1">
    <property type="nucleotide sequence ID" value="NZ_WTUX01000069.1"/>
</dbReference>
<protein>
    <recommendedName>
        <fullName evidence="6">Flp pilus-assembly TadG-like N-terminal domain-containing protein</fullName>
    </recommendedName>
</protein>
<evidence type="ECO:0000313" key="4">
    <source>
        <dbReference type="EMBL" id="MZR15471.1"/>
    </source>
</evidence>
<dbReference type="EMBL" id="WTUX01000069">
    <property type="protein sequence ID" value="MZR15471.1"/>
    <property type="molecule type" value="Genomic_DNA"/>
</dbReference>
<comment type="caution">
    <text evidence="4">The sequence shown here is derived from an EMBL/GenBank/DDBJ whole genome shotgun (WGS) entry which is preliminary data.</text>
</comment>
<dbReference type="AlphaFoldDB" id="A0A845MC71"/>
<evidence type="ECO:0000256" key="1">
    <source>
        <dbReference type="SAM" id="Phobius"/>
    </source>
</evidence>
<organism evidence="4 5">
    <name type="scientific">Maritimibacter harenae</name>
    <dbReference type="NCBI Taxonomy" id="2606218"/>
    <lineage>
        <taxon>Bacteria</taxon>
        <taxon>Pseudomonadati</taxon>
        <taxon>Pseudomonadota</taxon>
        <taxon>Alphaproteobacteria</taxon>
        <taxon>Rhodobacterales</taxon>
        <taxon>Roseobacteraceae</taxon>
        <taxon>Maritimibacter</taxon>
    </lineage>
</organism>